<dbReference type="AlphaFoldDB" id="A0A167XBJ8"/>
<comment type="caution">
    <text evidence="1">The sequence shown here is derived from an EMBL/GenBank/DDBJ whole genome shotgun (WGS) entry which is preliminary data.</text>
</comment>
<reference evidence="1 2" key="1">
    <citation type="submission" date="2016-03" db="EMBL/GenBank/DDBJ databases">
        <title>Draft genome sequence of Flavobacterium fryxellicola DSM 16209.</title>
        <authorList>
            <person name="Shin S.-K."/>
            <person name="Yi H."/>
        </authorList>
    </citation>
    <scope>NUCLEOTIDE SEQUENCE [LARGE SCALE GENOMIC DNA]</scope>
    <source>
        <strain evidence="1 2">DSM 16209</strain>
    </source>
</reference>
<dbReference type="Proteomes" id="UP000077164">
    <property type="component" value="Unassembled WGS sequence"/>
</dbReference>
<gene>
    <name evidence="1" type="ORF">FBFR_10155</name>
</gene>
<evidence type="ECO:0000313" key="1">
    <source>
        <dbReference type="EMBL" id="OAB28194.1"/>
    </source>
</evidence>
<organism evidence="1 2">
    <name type="scientific">Flavobacterium fryxellicola</name>
    <dbReference type="NCBI Taxonomy" id="249352"/>
    <lineage>
        <taxon>Bacteria</taxon>
        <taxon>Pseudomonadati</taxon>
        <taxon>Bacteroidota</taxon>
        <taxon>Flavobacteriia</taxon>
        <taxon>Flavobacteriales</taxon>
        <taxon>Flavobacteriaceae</taxon>
        <taxon>Flavobacterium</taxon>
    </lineage>
</organism>
<keyword evidence="2" id="KW-1185">Reference proteome</keyword>
<dbReference type="EMBL" id="LVJE01000013">
    <property type="protein sequence ID" value="OAB28194.1"/>
    <property type="molecule type" value="Genomic_DNA"/>
</dbReference>
<protein>
    <submittedName>
        <fullName evidence="1">Uncharacterized protein</fullName>
    </submittedName>
</protein>
<proteinExistence type="predicted"/>
<accession>A0A167XBJ8</accession>
<sequence>MFTALAVVAFNGVAMAKTEEVKTNSLNVEKVAEKTCEEKAVDIYEGVMGSGSDNLALLNDLIGLCH</sequence>
<dbReference type="RefSeq" id="WP_066080623.1">
    <property type="nucleotide sequence ID" value="NZ_FRDK01000012.1"/>
</dbReference>
<dbReference type="STRING" id="249352.SAMN05444395_11245"/>
<name>A0A167XBJ8_9FLAO</name>
<evidence type="ECO:0000313" key="2">
    <source>
        <dbReference type="Proteomes" id="UP000077164"/>
    </source>
</evidence>